<dbReference type="EMBL" id="BAIV01000004">
    <property type="protein sequence ID" value="GAE82691.1"/>
    <property type="molecule type" value="Genomic_DNA"/>
</dbReference>
<dbReference type="AlphaFoldDB" id="W4UP15"/>
<dbReference type="Proteomes" id="UP000019131">
    <property type="component" value="Unassembled WGS sequence"/>
</dbReference>
<evidence type="ECO:0000313" key="1">
    <source>
        <dbReference type="EMBL" id="GAE82691.1"/>
    </source>
</evidence>
<reference evidence="1 2" key="1">
    <citation type="journal article" date="2014" name="Genome Announc.">
        <title>Draft Genome Sequence of Bacteroides reticulotermitis Strain JCM 10512T, Isolated from the Gut of a Termite.</title>
        <authorList>
            <person name="Yuki M."/>
            <person name="Oshima K."/>
            <person name="Suda W."/>
            <person name="Sakamoto M."/>
            <person name="Iida T."/>
            <person name="Hattori M."/>
            <person name="Ohkuma M."/>
        </authorList>
    </citation>
    <scope>NUCLEOTIDE SEQUENCE [LARGE SCALE GENOMIC DNA]</scope>
    <source>
        <strain evidence="1 2">JCM 10512</strain>
    </source>
</reference>
<gene>
    <name evidence="1" type="ORF">JCM10512_914</name>
</gene>
<organism evidence="1 2">
    <name type="scientific">Bacteroides reticulotermitis JCM 10512</name>
    <dbReference type="NCBI Taxonomy" id="1445607"/>
    <lineage>
        <taxon>Bacteria</taxon>
        <taxon>Pseudomonadati</taxon>
        <taxon>Bacteroidota</taxon>
        <taxon>Bacteroidia</taxon>
        <taxon>Bacteroidales</taxon>
        <taxon>Bacteroidaceae</taxon>
        <taxon>Bacteroides</taxon>
    </lineage>
</organism>
<sequence>MLKVYFAENEAIGSLRYGGGFIYGEMMIALFGNFKLSKSLMGEESFLVKKA</sequence>
<proteinExistence type="predicted"/>
<evidence type="ECO:0000313" key="2">
    <source>
        <dbReference type="Proteomes" id="UP000019131"/>
    </source>
</evidence>
<keyword evidence="2" id="KW-1185">Reference proteome</keyword>
<comment type="caution">
    <text evidence="1">The sequence shown here is derived from an EMBL/GenBank/DDBJ whole genome shotgun (WGS) entry which is preliminary data.</text>
</comment>
<protein>
    <submittedName>
        <fullName evidence="1">Uncharacterized protein</fullName>
    </submittedName>
</protein>
<name>W4UP15_9BACE</name>
<accession>W4UP15</accession>